<accession>A0A3S0ICR7</accession>
<dbReference type="InterPro" id="IPR035930">
    <property type="entry name" value="FomD-like_sf"/>
</dbReference>
<dbReference type="Pfam" id="PF04167">
    <property type="entry name" value="DUF402"/>
    <property type="match status" value="1"/>
</dbReference>
<dbReference type="PANTHER" id="PTHR41271:SF1">
    <property type="entry name" value="DUF402 DOMAIN-CONTAINING PROTEIN"/>
    <property type="match status" value="1"/>
</dbReference>
<gene>
    <name evidence="2" type="ORF">EJ104_00045</name>
</gene>
<dbReference type="Gene3D" id="2.40.380.10">
    <property type="entry name" value="FomD-like"/>
    <property type="match status" value="1"/>
</dbReference>
<dbReference type="SUPFAM" id="SSF159234">
    <property type="entry name" value="FomD-like"/>
    <property type="match status" value="1"/>
</dbReference>
<dbReference type="EMBL" id="RXPE01000001">
    <property type="protein sequence ID" value="RTR30686.1"/>
    <property type="molecule type" value="Genomic_DNA"/>
</dbReference>
<evidence type="ECO:0000313" key="2">
    <source>
        <dbReference type="EMBL" id="RTR30686.1"/>
    </source>
</evidence>
<feature type="domain" description="DUF402" evidence="1">
    <location>
        <begin position="45"/>
        <end position="162"/>
    </location>
</feature>
<protein>
    <submittedName>
        <fullName evidence="2">DUF402 domain-containing protein</fullName>
    </submittedName>
</protein>
<keyword evidence="3" id="KW-1185">Reference proteome</keyword>
<dbReference type="AlphaFoldDB" id="A0A3S0ICR7"/>
<dbReference type="RefSeq" id="WP_126350714.1">
    <property type="nucleotide sequence ID" value="NZ_CP086380.1"/>
</dbReference>
<dbReference type="Proteomes" id="UP000277766">
    <property type="component" value="Unassembled WGS sequence"/>
</dbReference>
<dbReference type="OrthoDB" id="2002222at2"/>
<sequence>MKHKRFDHRNWSRAESDSQVRCDLPGSVLVDDRAGPVTQPLIRAFGDQYLTLLDSGFRWIYVQPTGRHHALTVMLDAAGRPVQLYVDTALDSGLDPDGWPYMTDLYLDVLAVCDANWQVTATQLKDEDEWWAAKQTGELSPEHAALAWAEAERVVIALQRGDFAPLAVVREYLAHSSEHAP</sequence>
<name>A0A3S0ICR7_9DEIO</name>
<proteinExistence type="predicted"/>
<evidence type="ECO:0000313" key="3">
    <source>
        <dbReference type="Proteomes" id="UP000277766"/>
    </source>
</evidence>
<dbReference type="PANTHER" id="PTHR41271">
    <property type="entry name" value="DUF402 DOMAIN-CONTAINING PROTEIN"/>
    <property type="match status" value="1"/>
</dbReference>
<reference evidence="2 3" key="1">
    <citation type="submission" date="2018-12" db="EMBL/GenBank/DDBJ databases">
        <title>Deinococcus radiophilus ATCC 27603 genome sequencing and assembly.</title>
        <authorList>
            <person name="Maclea K.S."/>
            <person name="Maynard C.R."/>
        </authorList>
    </citation>
    <scope>NUCLEOTIDE SEQUENCE [LARGE SCALE GENOMIC DNA]</scope>
    <source>
        <strain evidence="2 3">ATCC 27603</strain>
    </source>
</reference>
<comment type="caution">
    <text evidence="2">The sequence shown here is derived from an EMBL/GenBank/DDBJ whole genome shotgun (WGS) entry which is preliminary data.</text>
</comment>
<evidence type="ECO:0000259" key="1">
    <source>
        <dbReference type="Pfam" id="PF04167"/>
    </source>
</evidence>
<organism evidence="2 3">
    <name type="scientific">Deinococcus radiophilus</name>
    <dbReference type="NCBI Taxonomy" id="32062"/>
    <lineage>
        <taxon>Bacteria</taxon>
        <taxon>Thermotogati</taxon>
        <taxon>Deinococcota</taxon>
        <taxon>Deinococci</taxon>
        <taxon>Deinococcales</taxon>
        <taxon>Deinococcaceae</taxon>
        <taxon>Deinococcus</taxon>
    </lineage>
</organism>
<dbReference type="InterPro" id="IPR007295">
    <property type="entry name" value="DUF402"/>
</dbReference>